<evidence type="ECO:0000313" key="3">
    <source>
        <dbReference type="EMBL" id="ROZ80731.1"/>
    </source>
</evidence>
<evidence type="ECO:0000313" key="4">
    <source>
        <dbReference type="Proteomes" id="UP000275199"/>
    </source>
</evidence>
<keyword evidence="2" id="KW-0411">Iron-sulfur</keyword>
<gene>
    <name evidence="3" type="ORF">EF096_19100</name>
</gene>
<dbReference type="InterPro" id="IPR051196">
    <property type="entry name" value="RSAD2/Viperin_antiviral"/>
</dbReference>
<sequence length="164" mass="18952">MEFGRFHARVNRKFLDIRQLQSSVEAIRERNPTIKLNTVVSRVNWRDDFSDLVTLLRPDRWKILRALPVIDQSMTVSDEQFGSFVERHQQRHRRIAVVEDNPDMVESYIMVDPQGRFFQNSPCDAGYQCSQPILDVGVAKAFEQVSFDADRFVARYAGETGGAE</sequence>
<dbReference type="Proteomes" id="UP000275199">
    <property type="component" value="Unassembled WGS sequence"/>
</dbReference>
<reference evidence="3 4" key="1">
    <citation type="submission" date="2018-11" db="EMBL/GenBank/DDBJ databases">
        <authorList>
            <person name="Jang G.I."/>
            <person name="Hwang C.Y."/>
        </authorList>
    </citation>
    <scope>NUCLEOTIDE SEQUENCE [LARGE SCALE GENOMIC DNA]</scope>
    <source>
        <strain evidence="3 4">SSM26</strain>
    </source>
</reference>
<comment type="cofactor">
    <cofactor evidence="1">
        <name>[4Fe-4S] cluster</name>
        <dbReference type="ChEBI" id="CHEBI:49883"/>
    </cofactor>
</comment>
<organism evidence="3 4">
    <name type="scientific">Pseudomonas neustonica</name>
    <dbReference type="NCBI Taxonomy" id="2487346"/>
    <lineage>
        <taxon>Bacteria</taxon>
        <taxon>Pseudomonadati</taxon>
        <taxon>Pseudomonadota</taxon>
        <taxon>Gammaproteobacteria</taxon>
        <taxon>Pseudomonadales</taxon>
        <taxon>Pseudomonadaceae</taxon>
        <taxon>Pseudomonas</taxon>
    </lineage>
</organism>
<dbReference type="EMBL" id="RKKU01000039">
    <property type="protein sequence ID" value="ROZ80731.1"/>
    <property type="molecule type" value="Genomic_DNA"/>
</dbReference>
<comment type="caution">
    <text evidence="3">The sequence shown here is derived from an EMBL/GenBank/DDBJ whole genome shotgun (WGS) entry which is preliminary data.</text>
</comment>
<accession>A0ABX9XCZ4</accession>
<evidence type="ECO:0000256" key="2">
    <source>
        <dbReference type="ARBA" id="ARBA00022485"/>
    </source>
</evidence>
<name>A0ABX9XCZ4_9PSED</name>
<evidence type="ECO:0000256" key="1">
    <source>
        <dbReference type="ARBA" id="ARBA00001966"/>
    </source>
</evidence>
<dbReference type="PANTHER" id="PTHR21339">
    <property type="entry name" value="RADICAL S-ADENOSYL METHIONINE DOMAIN-CONTAINING PROTEIN 2"/>
    <property type="match status" value="1"/>
</dbReference>
<dbReference type="PANTHER" id="PTHR21339:SF0">
    <property type="entry name" value="S-ADENOSYLMETHIONINE-DEPENDENT NUCLEOTIDE DEHYDRATASE RSAD2"/>
    <property type="match status" value="1"/>
</dbReference>
<keyword evidence="2" id="KW-0479">Metal-binding</keyword>
<keyword evidence="4" id="KW-1185">Reference proteome</keyword>
<keyword evidence="2" id="KW-0408">Iron</keyword>
<proteinExistence type="predicted"/>
<protein>
    <submittedName>
        <fullName evidence="3">Uncharacterized protein</fullName>
    </submittedName>
</protein>
<keyword evidence="2" id="KW-0004">4Fe-4S</keyword>